<dbReference type="PANTHER" id="PTHR30012:SF0">
    <property type="entry name" value="TYPE II SECRETION SYSTEM PROTEIN F-RELATED"/>
    <property type="match status" value="1"/>
</dbReference>
<dbReference type="PRINTS" id="PR00812">
    <property type="entry name" value="BCTERIALGSPF"/>
</dbReference>
<keyword evidence="2" id="KW-1133">Transmembrane helix</keyword>
<dbReference type="EMBL" id="CP036272">
    <property type="protein sequence ID" value="QDT58076.1"/>
    <property type="molecule type" value="Genomic_DNA"/>
</dbReference>
<evidence type="ECO:0000313" key="3">
    <source>
        <dbReference type="EMBL" id="QDT58076.1"/>
    </source>
</evidence>
<evidence type="ECO:0000313" key="4">
    <source>
        <dbReference type="Proteomes" id="UP000315003"/>
    </source>
</evidence>
<evidence type="ECO:0000256" key="2">
    <source>
        <dbReference type="SAM" id="Phobius"/>
    </source>
</evidence>
<reference evidence="3 4" key="1">
    <citation type="submission" date="2019-02" db="EMBL/GenBank/DDBJ databases">
        <title>Deep-cultivation of Planctomycetes and their phenomic and genomic characterization uncovers novel biology.</title>
        <authorList>
            <person name="Wiegand S."/>
            <person name="Jogler M."/>
            <person name="Boedeker C."/>
            <person name="Pinto D."/>
            <person name="Vollmers J."/>
            <person name="Rivas-Marin E."/>
            <person name="Kohn T."/>
            <person name="Peeters S.H."/>
            <person name="Heuer A."/>
            <person name="Rast P."/>
            <person name="Oberbeckmann S."/>
            <person name="Bunk B."/>
            <person name="Jeske O."/>
            <person name="Meyerdierks A."/>
            <person name="Storesund J.E."/>
            <person name="Kallscheuer N."/>
            <person name="Luecker S."/>
            <person name="Lage O.M."/>
            <person name="Pohl T."/>
            <person name="Merkel B.J."/>
            <person name="Hornburger P."/>
            <person name="Mueller R.-W."/>
            <person name="Bruemmer F."/>
            <person name="Labrenz M."/>
            <person name="Spormann A.M."/>
            <person name="Op den Camp H."/>
            <person name="Overmann J."/>
            <person name="Amann R."/>
            <person name="Jetten M.S.M."/>
            <person name="Mascher T."/>
            <person name="Medema M.H."/>
            <person name="Devos D.P."/>
            <person name="Kaster A.-K."/>
            <person name="Ovreas L."/>
            <person name="Rohde M."/>
            <person name="Galperin M.Y."/>
            <person name="Jogler C."/>
        </authorList>
    </citation>
    <scope>NUCLEOTIDE SEQUENCE [LARGE SCALE GENOMIC DNA]</scope>
    <source>
        <strain evidence="3 4">SV_7m_r</strain>
    </source>
</reference>
<feature type="transmembrane region" description="Helical" evidence="2">
    <location>
        <begin position="170"/>
        <end position="193"/>
    </location>
</feature>
<accession>A0A517SPM6</accession>
<feature type="transmembrane region" description="Helical" evidence="2">
    <location>
        <begin position="318"/>
        <end position="343"/>
    </location>
</feature>
<protein>
    <submittedName>
        <fullName evidence="3">Type IV pilin biogenesis protein</fullName>
    </submittedName>
</protein>
<dbReference type="AlphaFoldDB" id="A0A517SPM6"/>
<keyword evidence="2" id="KW-0472">Membrane</keyword>
<evidence type="ECO:0000256" key="1">
    <source>
        <dbReference type="SAM" id="MobiDB-lite"/>
    </source>
</evidence>
<sequence length="353" mass="38275">MSNPINPSPNDNASPASAEPNASATLEQHLAKVMQSRDELAERLEEWSAGLGQGALSTQCRSLGKAIHSGESVTKIAQNYPSLLWILTLDQPAAQTRGLLRMAEHEALQAATTSRRMRAVAYPCSIAVASLGLLVFLGTFVLPQFREMYDEFELSLPGITELVCSVSDLMMINLTATIGMVALFLTGMIFAAYRWATARPKPRLVNNKLWLPSVSENLSQVCSQVAELARQNLDTPSILAIVSASCSEPLIRVEIDRIAASAQQVGERIAPSNLRSSLPSNVLYALRPRTSDQGPNIALLQQLAHNYHTINTSRRETLTLLLGQSLIILTGMIIGITVFSILAPMLSLITSLS</sequence>
<feature type="transmembrane region" description="Helical" evidence="2">
    <location>
        <begin position="119"/>
        <end position="142"/>
    </location>
</feature>
<feature type="region of interest" description="Disordered" evidence="1">
    <location>
        <begin position="1"/>
        <end position="23"/>
    </location>
</feature>
<dbReference type="Proteomes" id="UP000315003">
    <property type="component" value="Chromosome"/>
</dbReference>
<proteinExistence type="predicted"/>
<dbReference type="InterPro" id="IPR003004">
    <property type="entry name" value="GspF/PilC"/>
</dbReference>
<organism evidence="3 4">
    <name type="scientific">Stieleria bergensis</name>
    <dbReference type="NCBI Taxonomy" id="2528025"/>
    <lineage>
        <taxon>Bacteria</taxon>
        <taxon>Pseudomonadati</taxon>
        <taxon>Planctomycetota</taxon>
        <taxon>Planctomycetia</taxon>
        <taxon>Pirellulales</taxon>
        <taxon>Pirellulaceae</taxon>
        <taxon>Stieleria</taxon>
    </lineage>
</organism>
<gene>
    <name evidence="3" type="ORF">SV7mr_05650</name>
</gene>
<keyword evidence="2" id="KW-0812">Transmembrane</keyword>
<dbReference type="PANTHER" id="PTHR30012">
    <property type="entry name" value="GENERAL SECRETION PATHWAY PROTEIN"/>
    <property type="match status" value="1"/>
</dbReference>
<keyword evidence="4" id="KW-1185">Reference proteome</keyword>
<name>A0A517SPM6_9BACT</name>
<dbReference type="OrthoDB" id="241726at2"/>
<dbReference type="RefSeq" id="WP_145268981.1">
    <property type="nucleotide sequence ID" value="NZ_CP036272.1"/>
</dbReference>